<dbReference type="OrthoDB" id="9792137at2"/>
<dbReference type="InterPro" id="IPR011234">
    <property type="entry name" value="Fumarylacetoacetase-like_C"/>
</dbReference>
<protein>
    <submittedName>
        <fullName evidence="3">2-keto-4-pentenoate hydratase</fullName>
    </submittedName>
</protein>
<keyword evidence="4" id="KW-1185">Reference proteome</keyword>
<dbReference type="Gene3D" id="3.90.850.10">
    <property type="entry name" value="Fumarylacetoacetase-like, C-terminal domain"/>
    <property type="match status" value="1"/>
</dbReference>
<accession>A0A1S1PIF1</accession>
<feature type="domain" description="Fumarylacetoacetase-like C-terminal" evidence="2">
    <location>
        <begin position="92"/>
        <end position="261"/>
    </location>
</feature>
<name>A0A1S1PIF1_9ACTN</name>
<dbReference type="EMBL" id="MAXA01000245">
    <property type="protein sequence ID" value="OHV22643.1"/>
    <property type="molecule type" value="Genomic_DNA"/>
</dbReference>
<dbReference type="PANTHER" id="PTHR30143">
    <property type="entry name" value="ACID HYDRATASE"/>
    <property type="match status" value="1"/>
</dbReference>
<evidence type="ECO:0000259" key="2">
    <source>
        <dbReference type="Pfam" id="PF01557"/>
    </source>
</evidence>
<proteinExistence type="predicted"/>
<evidence type="ECO:0000313" key="3">
    <source>
        <dbReference type="EMBL" id="OHV22643.1"/>
    </source>
</evidence>
<dbReference type="InterPro" id="IPR050772">
    <property type="entry name" value="Hydratase-Decarb/MhpD_sf"/>
</dbReference>
<dbReference type="Proteomes" id="UP000179769">
    <property type="component" value="Unassembled WGS sequence"/>
</dbReference>
<comment type="caution">
    <text evidence="3">The sequence shown here is derived from an EMBL/GenBank/DDBJ whole genome shotgun (WGS) entry which is preliminary data.</text>
</comment>
<evidence type="ECO:0000313" key="4">
    <source>
        <dbReference type="Proteomes" id="UP000179769"/>
    </source>
</evidence>
<dbReference type="SUPFAM" id="SSF56529">
    <property type="entry name" value="FAH"/>
    <property type="match status" value="1"/>
</dbReference>
<dbReference type="InterPro" id="IPR036663">
    <property type="entry name" value="Fumarylacetoacetase_C_sf"/>
</dbReference>
<dbReference type="AlphaFoldDB" id="A0A1S1PIF1"/>
<gene>
    <name evidence="3" type="ORF">BBK14_25350</name>
</gene>
<sequence length="265" mass="27342">MTGGVGREAIEAAVARLDRAAVEHVPCAPVADLIGPSDIDAAYAVQSALTALRVSRGARVVGRKIGLTSPAVQRQVGVDRPDFGVLFDDMNYASGATVPFGRLLQPRAEAEIAFILAADIVDPQPAAVRAAVGSAVAAIEVVDSRVADWRIRITDTVADNASSGVFVLGDRHLTLDEFTPADVSMRMLRNGVTASTGTGRACLGDPLSALAWLARTALDFGDPLRGGDIVLSGALGPLAPIEPGDVIQAEVGPLGPVTATFEKEG</sequence>
<organism evidence="3 4">
    <name type="scientific">Parafrankia soli</name>
    <dbReference type="NCBI Taxonomy" id="2599596"/>
    <lineage>
        <taxon>Bacteria</taxon>
        <taxon>Bacillati</taxon>
        <taxon>Actinomycetota</taxon>
        <taxon>Actinomycetes</taxon>
        <taxon>Frankiales</taxon>
        <taxon>Frankiaceae</taxon>
        <taxon>Parafrankia</taxon>
    </lineage>
</organism>
<keyword evidence="1" id="KW-0456">Lyase</keyword>
<reference evidence="4" key="1">
    <citation type="submission" date="2016-07" db="EMBL/GenBank/DDBJ databases">
        <title>Frankia sp. NRRL B-16219 Genome sequencing.</title>
        <authorList>
            <person name="Ghodhbane-Gtari F."/>
            <person name="Swanson E."/>
            <person name="Gueddou A."/>
            <person name="Louati M."/>
            <person name="Nouioui I."/>
            <person name="Hezbri K."/>
            <person name="Abebe-Akele F."/>
            <person name="Simpson S."/>
            <person name="Morris K."/>
            <person name="Thomas K."/>
            <person name="Gtari M."/>
            <person name="Tisa L.S."/>
        </authorList>
    </citation>
    <scope>NUCLEOTIDE SEQUENCE [LARGE SCALE GENOMIC DNA]</scope>
    <source>
        <strain evidence="4">NRRL B-16219</strain>
    </source>
</reference>
<dbReference type="PANTHER" id="PTHR30143:SF0">
    <property type="entry name" value="2-KETO-4-PENTENOATE HYDRATASE"/>
    <property type="match status" value="1"/>
</dbReference>
<dbReference type="GO" id="GO:0005737">
    <property type="term" value="C:cytoplasm"/>
    <property type="evidence" value="ECO:0007669"/>
    <property type="project" value="TreeGrafter"/>
</dbReference>
<evidence type="ECO:0000256" key="1">
    <source>
        <dbReference type="ARBA" id="ARBA00023239"/>
    </source>
</evidence>
<dbReference type="Pfam" id="PF01557">
    <property type="entry name" value="FAA_hydrolase"/>
    <property type="match status" value="1"/>
</dbReference>
<dbReference type="GO" id="GO:0008684">
    <property type="term" value="F:2-oxopent-4-enoate hydratase activity"/>
    <property type="evidence" value="ECO:0007669"/>
    <property type="project" value="TreeGrafter"/>
</dbReference>